<keyword evidence="1" id="KW-0808">Transferase</keyword>
<dbReference type="Pfam" id="PF00486">
    <property type="entry name" value="Trans_reg_C"/>
    <property type="match status" value="1"/>
</dbReference>
<dbReference type="Gene3D" id="1.10.510.10">
    <property type="entry name" value="Transferase(Phosphotransferase) domain 1"/>
    <property type="match status" value="1"/>
</dbReference>
<name>A0A059FZ60_9PROT</name>
<reference evidence="10 11" key="1">
    <citation type="submission" date="2013-04" db="EMBL/GenBank/DDBJ databases">
        <title>Hyphomonas hirschiana VP5 Genome Sequencing.</title>
        <authorList>
            <person name="Lai Q."/>
            <person name="Shao Z."/>
        </authorList>
    </citation>
    <scope>NUCLEOTIDE SEQUENCE [LARGE SCALE GENOMIC DNA]</scope>
    <source>
        <strain evidence="10 11">VP5</strain>
    </source>
</reference>
<dbReference type="PANTHER" id="PTHR43289">
    <property type="entry name" value="MITOGEN-ACTIVATED PROTEIN KINASE KINASE KINASE 20-RELATED"/>
    <property type="match status" value="1"/>
</dbReference>
<dbReference type="Pfam" id="PF13424">
    <property type="entry name" value="TPR_12"/>
    <property type="match status" value="1"/>
</dbReference>
<keyword evidence="7" id="KW-0175">Coiled coil</keyword>
<evidence type="ECO:0000259" key="8">
    <source>
        <dbReference type="PROSITE" id="PS50011"/>
    </source>
</evidence>
<dbReference type="GO" id="GO:0005524">
    <property type="term" value="F:ATP binding"/>
    <property type="evidence" value="ECO:0007669"/>
    <property type="project" value="UniProtKB-KW"/>
</dbReference>
<comment type="caution">
    <text evidence="10">The sequence shown here is derived from an EMBL/GenBank/DDBJ whole genome shotgun (WGS) entry which is preliminary data.</text>
</comment>
<feature type="domain" description="Protein kinase" evidence="8">
    <location>
        <begin position="145"/>
        <end position="443"/>
    </location>
</feature>
<keyword evidence="5 6" id="KW-0238">DNA-binding</keyword>
<dbReference type="GO" id="GO:0003677">
    <property type="term" value="F:DNA binding"/>
    <property type="evidence" value="ECO:0007669"/>
    <property type="project" value="UniProtKB-UniRule"/>
</dbReference>
<dbReference type="CDD" id="cd00383">
    <property type="entry name" value="trans_reg_C"/>
    <property type="match status" value="1"/>
</dbReference>
<proteinExistence type="predicted"/>
<feature type="DNA-binding region" description="OmpR/PhoB-type" evidence="6">
    <location>
        <begin position="20"/>
        <end position="116"/>
    </location>
</feature>
<evidence type="ECO:0000256" key="1">
    <source>
        <dbReference type="ARBA" id="ARBA00022679"/>
    </source>
</evidence>
<evidence type="ECO:0000256" key="5">
    <source>
        <dbReference type="ARBA" id="ARBA00023125"/>
    </source>
</evidence>
<dbReference type="SUPFAM" id="SSF48452">
    <property type="entry name" value="TPR-like"/>
    <property type="match status" value="1"/>
</dbReference>
<evidence type="ECO:0000313" key="10">
    <source>
        <dbReference type="EMBL" id="KCZ95800.1"/>
    </source>
</evidence>
<dbReference type="InterPro" id="IPR016032">
    <property type="entry name" value="Sig_transdc_resp-reg_C-effctor"/>
</dbReference>
<dbReference type="Proteomes" id="UP000025061">
    <property type="component" value="Unassembled WGS sequence"/>
</dbReference>
<dbReference type="SUPFAM" id="SSF46894">
    <property type="entry name" value="C-terminal effector domain of the bipartite response regulators"/>
    <property type="match status" value="1"/>
</dbReference>
<gene>
    <name evidence="10" type="ORF">HHI_03477</name>
</gene>
<evidence type="ECO:0000256" key="7">
    <source>
        <dbReference type="SAM" id="Coils"/>
    </source>
</evidence>
<dbReference type="PATRIC" id="fig|1280951.3.peg.706"/>
<dbReference type="GO" id="GO:0006355">
    <property type="term" value="P:regulation of DNA-templated transcription"/>
    <property type="evidence" value="ECO:0007669"/>
    <property type="project" value="InterPro"/>
</dbReference>
<keyword evidence="10" id="KW-0723">Serine/threonine-protein kinase</keyword>
<sequence length="917" mass="98342">MSGQSPGLKMDDFKSEEPALYRYRFGAAEFDEARFDLKVGGLVVELERRPLEVLSLLLRHAGEVVTKEELLDTVWQGRITVENVLANAVAKLRKGLGEALAEHIRTQARIGYRFTGPVERIAVGRALVNRLDLRAGQPVPGRSHFMLKEQLSGTRGSEVWLARHDKTGELRVYKFSPDGARLASLKREATLARVLRESLGERDDIARVIDWNFETAPFFLECAYGGENLLAWSQGEGRLAAMSQGARLELALQAIDVVGAAHEAGVLHKDLKPANFLVAPCRDGGWQVRVTDFGAGGLVELGRLEDLGITPMGMTIEEGGSGSSSLGTPLYIAPEIISGQAPSARCDVYALGVMLYQILAGDMKKPLATGWDADIDDPLLREDIAEATHGDPLQRIASAGELAARLRALDVRREDRARAQALAADAEAARAELERVKTRRPWVAATFAALVIGFGASVWLYMQAEGARGLAETQAARAEATGGFLRDLLVNADPYRPGGAGDVTVRAALDKAAADIGARFEDDPATEASIQQTAGEIYSSLAVYDAAAERKGRAADLFARLYGESDRRTLLARYLQAEALANASRIADAGAVLDMADKAAMGQTAGDAKLAFAAAQTRGRYYLVQANMEESAPFLEAAVRLLPEAMPEDVEAGYRLKMDLSQIYSRVGRHEDAIDLLAGLQAPSYAEAGVSEATRARASMFLGASLFYAGKYDEAEPVLIESIRLLTDVFGEEAAQVVEAQSALANLYATSGNWAPALPLVADVREKMCALHGEDHLTCLMTIGNQAVFQWFMDDAEGAIANLVPVVETFRAQLGPESPAVHVMAYYLAMAKLDVGAADEALALANTLDAAKLAAGSPGDGWAERVAGLKGIAMIDQGQCAAGLALLRPAVEAMKAGDMQPWILADYEEAEAGAPCR</sequence>
<dbReference type="InterPro" id="IPR008271">
    <property type="entry name" value="Ser/Thr_kinase_AS"/>
</dbReference>
<dbReference type="Gene3D" id="1.10.10.10">
    <property type="entry name" value="Winged helix-like DNA-binding domain superfamily/Winged helix DNA-binding domain"/>
    <property type="match status" value="1"/>
</dbReference>
<accession>A0A059FZ60</accession>
<dbReference type="InterPro" id="IPR011009">
    <property type="entry name" value="Kinase-like_dom_sf"/>
</dbReference>
<dbReference type="Pfam" id="PF00069">
    <property type="entry name" value="Pkinase"/>
    <property type="match status" value="1"/>
</dbReference>
<organism evidence="10 11">
    <name type="scientific">Hyphomonas hirschiana VP5</name>
    <dbReference type="NCBI Taxonomy" id="1280951"/>
    <lineage>
        <taxon>Bacteria</taxon>
        <taxon>Pseudomonadati</taxon>
        <taxon>Pseudomonadota</taxon>
        <taxon>Alphaproteobacteria</taxon>
        <taxon>Hyphomonadales</taxon>
        <taxon>Hyphomonadaceae</taxon>
        <taxon>Hyphomonas</taxon>
    </lineage>
</organism>
<keyword evidence="11" id="KW-1185">Reference proteome</keyword>
<dbReference type="InterPro" id="IPR000719">
    <property type="entry name" value="Prot_kinase_dom"/>
</dbReference>
<evidence type="ECO:0000259" key="9">
    <source>
        <dbReference type="PROSITE" id="PS51755"/>
    </source>
</evidence>
<evidence type="ECO:0000256" key="3">
    <source>
        <dbReference type="ARBA" id="ARBA00022777"/>
    </source>
</evidence>
<evidence type="ECO:0000256" key="6">
    <source>
        <dbReference type="PROSITE-ProRule" id="PRU01091"/>
    </source>
</evidence>
<keyword evidence="4" id="KW-0067">ATP-binding</keyword>
<dbReference type="InterPro" id="IPR036388">
    <property type="entry name" value="WH-like_DNA-bd_sf"/>
</dbReference>
<dbReference type="EMBL" id="ARYI01000002">
    <property type="protein sequence ID" value="KCZ95800.1"/>
    <property type="molecule type" value="Genomic_DNA"/>
</dbReference>
<dbReference type="PANTHER" id="PTHR43289:SF6">
    <property type="entry name" value="SERINE_THREONINE-PROTEIN KINASE NEKL-3"/>
    <property type="match status" value="1"/>
</dbReference>
<dbReference type="OrthoDB" id="7267294at2"/>
<dbReference type="SUPFAM" id="SSF56112">
    <property type="entry name" value="Protein kinase-like (PK-like)"/>
    <property type="match status" value="1"/>
</dbReference>
<evidence type="ECO:0000256" key="4">
    <source>
        <dbReference type="ARBA" id="ARBA00022840"/>
    </source>
</evidence>
<dbReference type="AlphaFoldDB" id="A0A059FZ60"/>
<dbReference type="Gene3D" id="1.25.40.10">
    <property type="entry name" value="Tetratricopeptide repeat domain"/>
    <property type="match status" value="1"/>
</dbReference>
<protein>
    <submittedName>
        <fullName evidence="10">Serine/threonine protein kinase</fullName>
    </submittedName>
</protein>
<dbReference type="SMART" id="SM00862">
    <property type="entry name" value="Trans_reg_C"/>
    <property type="match status" value="1"/>
</dbReference>
<evidence type="ECO:0000256" key="2">
    <source>
        <dbReference type="ARBA" id="ARBA00022741"/>
    </source>
</evidence>
<dbReference type="PROSITE" id="PS50011">
    <property type="entry name" value="PROTEIN_KINASE_DOM"/>
    <property type="match status" value="1"/>
</dbReference>
<evidence type="ECO:0000313" key="11">
    <source>
        <dbReference type="Proteomes" id="UP000025061"/>
    </source>
</evidence>
<feature type="coiled-coil region" evidence="7">
    <location>
        <begin position="412"/>
        <end position="439"/>
    </location>
</feature>
<dbReference type="PROSITE" id="PS00108">
    <property type="entry name" value="PROTEIN_KINASE_ST"/>
    <property type="match status" value="1"/>
</dbReference>
<keyword evidence="2" id="KW-0547">Nucleotide-binding</keyword>
<dbReference type="PROSITE" id="PS51755">
    <property type="entry name" value="OMPR_PHOB"/>
    <property type="match status" value="1"/>
</dbReference>
<dbReference type="GO" id="GO:0000160">
    <property type="term" value="P:phosphorelay signal transduction system"/>
    <property type="evidence" value="ECO:0007669"/>
    <property type="project" value="InterPro"/>
</dbReference>
<dbReference type="InterPro" id="IPR001867">
    <property type="entry name" value="OmpR/PhoB-type_DNA-bd"/>
</dbReference>
<feature type="domain" description="OmpR/PhoB-type" evidence="9">
    <location>
        <begin position="20"/>
        <end position="116"/>
    </location>
</feature>
<dbReference type="SMART" id="SM00220">
    <property type="entry name" value="S_TKc"/>
    <property type="match status" value="1"/>
</dbReference>
<dbReference type="InterPro" id="IPR011990">
    <property type="entry name" value="TPR-like_helical_dom_sf"/>
</dbReference>
<keyword evidence="3 10" id="KW-0418">Kinase</keyword>
<dbReference type="GO" id="GO:0004674">
    <property type="term" value="F:protein serine/threonine kinase activity"/>
    <property type="evidence" value="ECO:0007669"/>
    <property type="project" value="UniProtKB-KW"/>
</dbReference>